<gene>
    <name evidence="1" type="ORF">HERIO_765</name>
</gene>
<protein>
    <recommendedName>
        <fullName evidence="3">Endonuclease/exonuclease/phosphatase domain-containing protein</fullName>
    </recommendedName>
</protein>
<reference evidence="1 2" key="1">
    <citation type="journal article" date="2017" name="Environ. Microbiol.">
        <title>Decay of the glycolytic pathway and adaptation to intranuclear parasitism within Enterocytozoonidae microsporidia.</title>
        <authorList>
            <person name="Wiredu Boakye D."/>
            <person name="Jaroenlak P."/>
            <person name="Prachumwat A."/>
            <person name="Williams T.A."/>
            <person name="Bateman K.S."/>
            <person name="Itsathitphaisarn O."/>
            <person name="Sritunyalucksana K."/>
            <person name="Paszkiewicz K.H."/>
            <person name="Moore K.A."/>
            <person name="Stentiford G.D."/>
            <person name="Williams B.A."/>
        </authorList>
    </citation>
    <scope>NUCLEOTIDE SEQUENCE [LARGE SCALE GENOMIC DNA]</scope>
    <source>
        <strain evidence="1 2">GB1</strain>
    </source>
</reference>
<name>A0A1X0QCA2_9MICR</name>
<accession>A0A1X0QCA2</accession>
<proteinExistence type="predicted"/>
<comment type="caution">
    <text evidence="1">The sequence shown here is derived from an EMBL/GenBank/DDBJ whole genome shotgun (WGS) entry which is preliminary data.</text>
</comment>
<organism evidence="1 2">
    <name type="scientific">Hepatospora eriocheir</name>
    <dbReference type="NCBI Taxonomy" id="1081669"/>
    <lineage>
        <taxon>Eukaryota</taxon>
        <taxon>Fungi</taxon>
        <taxon>Fungi incertae sedis</taxon>
        <taxon>Microsporidia</taxon>
        <taxon>Hepatosporidae</taxon>
        <taxon>Hepatospora</taxon>
    </lineage>
</organism>
<dbReference type="EMBL" id="LVKB01000025">
    <property type="protein sequence ID" value="ORD97388.1"/>
    <property type="molecule type" value="Genomic_DNA"/>
</dbReference>
<evidence type="ECO:0000313" key="1">
    <source>
        <dbReference type="EMBL" id="ORD97388.1"/>
    </source>
</evidence>
<dbReference type="AlphaFoldDB" id="A0A1X0QCA2"/>
<evidence type="ECO:0000313" key="2">
    <source>
        <dbReference type="Proteomes" id="UP000192356"/>
    </source>
</evidence>
<sequence length="92" mass="10576">MGDFNETPALMDSWLKDNFNNVRRIVSTTPTRRNNVIDYICYRDIKGNINLNVKSEVCLSDHKPVMATWKLPSKVAVEYSTVDRVRSLTLLS</sequence>
<dbReference type="SUPFAM" id="SSF56219">
    <property type="entry name" value="DNase I-like"/>
    <property type="match status" value="1"/>
</dbReference>
<dbReference type="Gene3D" id="3.60.10.10">
    <property type="entry name" value="Endonuclease/exonuclease/phosphatase"/>
    <property type="match status" value="1"/>
</dbReference>
<dbReference type="VEuPathDB" id="MicrosporidiaDB:HERIO_765"/>
<dbReference type="Proteomes" id="UP000192356">
    <property type="component" value="Unassembled WGS sequence"/>
</dbReference>
<dbReference type="InterPro" id="IPR036691">
    <property type="entry name" value="Endo/exonu/phosph_ase_sf"/>
</dbReference>
<keyword evidence="2" id="KW-1185">Reference proteome</keyword>
<evidence type="ECO:0008006" key="3">
    <source>
        <dbReference type="Google" id="ProtNLM"/>
    </source>
</evidence>